<feature type="domain" description="LIM zinc-binding" evidence="15">
    <location>
        <begin position="312"/>
        <end position="371"/>
    </location>
</feature>
<feature type="compositionally biased region" description="Pro residues" evidence="14">
    <location>
        <begin position="88"/>
        <end position="100"/>
    </location>
</feature>
<dbReference type="GO" id="GO:0005737">
    <property type="term" value="C:cytoplasm"/>
    <property type="evidence" value="ECO:0007669"/>
    <property type="project" value="UniProtKB-SubCell"/>
</dbReference>
<dbReference type="Proteomes" id="UP001162480">
    <property type="component" value="Chromosome 26"/>
</dbReference>
<keyword evidence="5" id="KW-0963">Cytoplasm</keyword>
<evidence type="ECO:0000256" key="9">
    <source>
        <dbReference type="ARBA" id="ARBA00022889"/>
    </source>
</evidence>
<reference evidence="16" key="1">
    <citation type="submission" date="2023-08" db="EMBL/GenBank/DDBJ databases">
        <authorList>
            <person name="Alioto T."/>
            <person name="Alioto T."/>
            <person name="Gomez Garrido J."/>
        </authorList>
    </citation>
    <scope>NUCLEOTIDE SEQUENCE</scope>
</reference>
<dbReference type="GO" id="GO:0001725">
    <property type="term" value="C:stress fiber"/>
    <property type="evidence" value="ECO:0007669"/>
    <property type="project" value="TreeGrafter"/>
</dbReference>
<dbReference type="PROSITE" id="PS00478">
    <property type="entry name" value="LIM_DOMAIN_1"/>
    <property type="match status" value="1"/>
</dbReference>
<proteinExistence type="inferred from homology"/>
<keyword evidence="12" id="KW-0539">Nucleus</keyword>
<dbReference type="GO" id="GO:0005634">
    <property type="term" value="C:nucleus"/>
    <property type="evidence" value="ECO:0007669"/>
    <property type="project" value="UniProtKB-SubCell"/>
</dbReference>
<feature type="region of interest" description="Disordered" evidence="14">
    <location>
        <begin position="13"/>
        <end position="213"/>
    </location>
</feature>
<feature type="region of interest" description="Disordered" evidence="14">
    <location>
        <begin position="248"/>
        <end position="285"/>
    </location>
</feature>
<dbReference type="GO" id="GO:0046872">
    <property type="term" value="F:metal ion binding"/>
    <property type="evidence" value="ECO:0007669"/>
    <property type="project" value="UniProtKB-KW"/>
</dbReference>
<dbReference type="CDD" id="cd09437">
    <property type="entry name" value="LIM3_LPP"/>
    <property type="match status" value="1"/>
</dbReference>
<evidence type="ECO:0000256" key="2">
    <source>
        <dbReference type="ARBA" id="ARBA00004282"/>
    </source>
</evidence>
<evidence type="ECO:0000256" key="1">
    <source>
        <dbReference type="ARBA" id="ARBA00004123"/>
    </source>
</evidence>
<keyword evidence="11 13" id="KW-0440">LIM domain</keyword>
<evidence type="ECO:0000313" key="17">
    <source>
        <dbReference type="Proteomes" id="UP001162480"/>
    </source>
</evidence>
<dbReference type="FunFam" id="2.10.110.10:FF:000027">
    <property type="entry name" value="lipoma-preferred partner isoform X1"/>
    <property type="match status" value="1"/>
</dbReference>
<gene>
    <name evidence="16" type="ORF">OCTVUL_1B030800</name>
</gene>
<keyword evidence="10" id="KW-0965">Cell junction</keyword>
<keyword evidence="9" id="KW-0130">Cell adhesion</keyword>
<evidence type="ECO:0000256" key="3">
    <source>
        <dbReference type="ARBA" id="ARBA00004496"/>
    </source>
</evidence>
<dbReference type="SMART" id="SM00132">
    <property type="entry name" value="LIM"/>
    <property type="match status" value="3"/>
</dbReference>
<keyword evidence="7" id="KW-0677">Repeat</keyword>
<feature type="domain" description="LIM zinc-binding" evidence="15">
    <location>
        <begin position="372"/>
        <end position="432"/>
    </location>
</feature>
<evidence type="ECO:0000256" key="5">
    <source>
        <dbReference type="ARBA" id="ARBA00022490"/>
    </source>
</evidence>
<evidence type="ECO:0000313" key="16">
    <source>
        <dbReference type="EMBL" id="CAI9741563.1"/>
    </source>
</evidence>
<dbReference type="CDD" id="cd09354">
    <property type="entry name" value="LIM2_LPP"/>
    <property type="match status" value="1"/>
</dbReference>
<feature type="compositionally biased region" description="Low complexity" evidence="14">
    <location>
        <begin position="151"/>
        <end position="184"/>
    </location>
</feature>
<feature type="compositionally biased region" description="Polar residues" evidence="14">
    <location>
        <begin position="37"/>
        <end position="50"/>
    </location>
</feature>
<dbReference type="FunFam" id="2.10.110.10:FF:000042">
    <property type="entry name" value="lipoma-preferred partner isoform X1"/>
    <property type="match status" value="1"/>
</dbReference>
<evidence type="ECO:0000256" key="12">
    <source>
        <dbReference type="ARBA" id="ARBA00023242"/>
    </source>
</evidence>
<evidence type="ECO:0000256" key="8">
    <source>
        <dbReference type="ARBA" id="ARBA00022833"/>
    </source>
</evidence>
<evidence type="ECO:0000256" key="11">
    <source>
        <dbReference type="ARBA" id="ARBA00023038"/>
    </source>
</evidence>
<dbReference type="SUPFAM" id="SSF57716">
    <property type="entry name" value="Glucocorticoid receptor-like (DNA-binding domain)"/>
    <property type="match status" value="3"/>
</dbReference>
<dbReference type="PANTHER" id="PTHR24207">
    <property type="entry name" value="ZYX102 PROTEIN"/>
    <property type="match status" value="1"/>
</dbReference>
<dbReference type="PANTHER" id="PTHR24207:SF2">
    <property type="entry name" value="ZYX102 PROTEIN"/>
    <property type="match status" value="1"/>
</dbReference>
<sequence length="511" mass="55282">MANQGLAEEFSYLSVDDIRKPPAPKLPPALQPRQRVEQSQNPVTSHNSHPQIYRAVPAVFRPSMRNDEELPPPPVVHSMTTRYTEDNFPPPPLFPPPPPTTSDLTHTTYYSNRNDAYNLPPPPPPIEHATSGTAMATPTVYNPSLPPPSSYPSGQPPYSSVSSSYNSRSVSVTAPSSAASSTPSHYLNQPNYMNHSDLPPPPPGPSQAVPSYSNVHSSASAVVGGGIGVGTPQQSVSYKAPVQALPQQHKYPGYSDPVNPSPLAASSPAGSYTTNSLPRSDGRKVGKEAEVDALTSLLMQNIESAGDPDFFGMCSKCGHRVVGPSNGCTAMDQVFHIDCFICDSCGTILRGKSFYAIETKPYCESCYVNTLEKCSVCSKPVIDRLLRATGKPYHPSCFTCVVCGKSLDGVPFTVDATNQIHCIDDFHKKFAPRCCVCQLPIMPDPGKEETVRVVAMDRSFHVHCYCCEDCGMLLSSEAEGRGCYPLDDHILCKICNAKRIQALTTKMTTEL</sequence>
<evidence type="ECO:0000256" key="6">
    <source>
        <dbReference type="ARBA" id="ARBA00022723"/>
    </source>
</evidence>
<keyword evidence="6 13" id="KW-0479">Metal-binding</keyword>
<dbReference type="Gene3D" id="2.10.110.10">
    <property type="entry name" value="Cysteine Rich Protein"/>
    <property type="match status" value="3"/>
</dbReference>
<dbReference type="CDD" id="cd09350">
    <property type="entry name" value="LIM1_TRIP6"/>
    <property type="match status" value="1"/>
</dbReference>
<accession>A0AA36FPP6</accession>
<evidence type="ECO:0000256" key="14">
    <source>
        <dbReference type="SAM" id="MobiDB-lite"/>
    </source>
</evidence>
<keyword evidence="8 13" id="KW-0862">Zinc</keyword>
<dbReference type="FunFam" id="2.10.110.10:FF:000047">
    <property type="entry name" value="lipoma-preferred partner isoform X1"/>
    <property type="match status" value="1"/>
</dbReference>
<dbReference type="InterPro" id="IPR001781">
    <property type="entry name" value="Znf_LIM"/>
</dbReference>
<name>A0AA36FPP6_OCTVU</name>
<feature type="domain" description="LIM zinc-binding" evidence="15">
    <location>
        <begin position="433"/>
        <end position="502"/>
    </location>
</feature>
<feature type="compositionally biased region" description="Pro residues" evidence="14">
    <location>
        <begin position="21"/>
        <end position="30"/>
    </location>
</feature>
<evidence type="ECO:0000256" key="4">
    <source>
        <dbReference type="ARBA" id="ARBA00009611"/>
    </source>
</evidence>
<organism evidence="16 17">
    <name type="scientific">Octopus vulgaris</name>
    <name type="common">Common octopus</name>
    <dbReference type="NCBI Taxonomy" id="6645"/>
    <lineage>
        <taxon>Eukaryota</taxon>
        <taxon>Metazoa</taxon>
        <taxon>Spiralia</taxon>
        <taxon>Lophotrochozoa</taxon>
        <taxon>Mollusca</taxon>
        <taxon>Cephalopoda</taxon>
        <taxon>Coleoidea</taxon>
        <taxon>Octopodiformes</taxon>
        <taxon>Octopoda</taxon>
        <taxon>Incirrata</taxon>
        <taxon>Octopodidae</taxon>
        <taxon>Octopus</taxon>
    </lineage>
</organism>
<protein>
    <submittedName>
        <fullName evidence="16">Lipoma-preferred partner homolog</fullName>
    </submittedName>
</protein>
<dbReference type="EMBL" id="OX597839">
    <property type="protein sequence ID" value="CAI9741563.1"/>
    <property type="molecule type" value="Genomic_DNA"/>
</dbReference>
<evidence type="ECO:0000256" key="13">
    <source>
        <dbReference type="PROSITE-ProRule" id="PRU00125"/>
    </source>
</evidence>
<dbReference type="GO" id="GO:0005925">
    <property type="term" value="C:focal adhesion"/>
    <property type="evidence" value="ECO:0007669"/>
    <property type="project" value="TreeGrafter"/>
</dbReference>
<dbReference type="GO" id="GO:0098609">
    <property type="term" value="P:cell-cell adhesion"/>
    <property type="evidence" value="ECO:0007669"/>
    <property type="project" value="TreeGrafter"/>
</dbReference>
<dbReference type="AlphaFoldDB" id="A0AA36FPP6"/>
<feature type="compositionally biased region" description="Polar residues" evidence="14">
    <location>
        <begin position="185"/>
        <end position="194"/>
    </location>
</feature>
<comment type="subcellular location">
    <subcellularLocation>
        <location evidence="2">Cell junction</location>
    </subcellularLocation>
    <subcellularLocation>
        <location evidence="3">Cytoplasm</location>
    </subcellularLocation>
    <subcellularLocation>
        <location evidence="1">Nucleus</location>
    </subcellularLocation>
</comment>
<evidence type="ECO:0000259" key="15">
    <source>
        <dbReference type="PROSITE" id="PS50023"/>
    </source>
</evidence>
<evidence type="ECO:0000256" key="7">
    <source>
        <dbReference type="ARBA" id="ARBA00022737"/>
    </source>
</evidence>
<keyword evidence="17" id="KW-1185">Reference proteome</keyword>
<evidence type="ECO:0000256" key="10">
    <source>
        <dbReference type="ARBA" id="ARBA00022949"/>
    </source>
</evidence>
<dbReference type="PROSITE" id="PS50023">
    <property type="entry name" value="LIM_DOMAIN_2"/>
    <property type="match status" value="3"/>
</dbReference>
<dbReference type="Pfam" id="PF00412">
    <property type="entry name" value="LIM"/>
    <property type="match status" value="2"/>
</dbReference>
<feature type="compositionally biased region" description="Polar residues" evidence="14">
    <location>
        <begin position="101"/>
        <end position="115"/>
    </location>
</feature>
<comment type="similarity">
    <text evidence="4">Belongs to the zyxin/ajuba family.</text>
</comment>